<dbReference type="InParanoid" id="A0A136J5W1"/>
<evidence type="ECO:0000313" key="2">
    <source>
        <dbReference type="EMBL" id="KXJ92532.1"/>
    </source>
</evidence>
<dbReference type="EMBL" id="KQ964248">
    <property type="protein sequence ID" value="KXJ92532.1"/>
    <property type="molecule type" value="Genomic_DNA"/>
</dbReference>
<gene>
    <name evidence="2" type="ORF">Micbo1qcDRAFT_173713</name>
</gene>
<dbReference type="PANTHER" id="PTHR33928">
    <property type="entry name" value="POLYGALACTURONASE QRT3"/>
    <property type="match status" value="1"/>
</dbReference>
<keyword evidence="2" id="KW-0456">Lyase</keyword>
<sequence>MENIEHTGTFPFGGSGNAGYKVFRNVKDYGATGDGKTDDTAAINRAMSEANRCGANCGSSSVKGAILYIPSGTYLISTPIEAYYNTQMIGDVNALPVLLAAPSFVGLGVLSSDKYTGGKDGADEWFINQNNFMRQMRNFAIDTTQANMKDIAGMHWQVAQATSIQNVFFFGSKDGGKERIGAFAENGSGGFMSDLTFFGSAVGMRCGNQQFTTRNLRFIDNLVAIDMLWDWGWTWKSLDITGAGIGMKVTGEFMGGSIMVLDSRFDNVGEAISVKSPRGSTNTQHFSITMDNVRFATVRTGVSDATTGAKLDGGSRTVDSWTMGRVYEKANPSGTYQAGAPLSTVRPRSENLMGGANNGYLERTKPRVCGHRGLDAPAQHCVLYQYQLSNAENVFMGMYQTESPYYLPNPQAPAPFNWAVGKFPDDPTFNDCDASNTHCRASWGLRTVSTRNVHVLGAGLYNWFQAYIQACVDEQDCQQRVVEFVNSPGVWLYDLFTIGTVEMISGMNSPVAAKDNTNMNSHPFTSTINVWLLDSYDSLVDDSFVLPECTGDYSSVADVAAAKANIDKYCIDKYLVVAQAKMIDGALQKYGQTISGGYDAKFKIYADHIKRLVPGQLVSYMAKAQSSGFWSCAKKEVVLCCSDCHNPCGSCAGCSAGAGCVSGERLKPVPCPTAIPSGVYTNDPDVAEIHYTLTNEDGFYADLMKTYGIERKWVKLDEHMVYLHPGCQWGWTKPPTSAEMQQCIHDRSKYWTGFPVPGFVMNVASAWV</sequence>
<dbReference type="InterPro" id="IPR039279">
    <property type="entry name" value="QRT3-like"/>
</dbReference>
<dbReference type="STRING" id="196109.A0A136J5W1"/>
<dbReference type="InterPro" id="IPR024535">
    <property type="entry name" value="RHGA/B-epi-like_pectate_lyase"/>
</dbReference>
<feature type="domain" description="Rhamnogalacturonase A/B/Epimerase-like pectate lyase" evidence="1">
    <location>
        <begin position="23"/>
        <end position="248"/>
    </location>
</feature>
<dbReference type="OrthoDB" id="1046782at2759"/>
<dbReference type="AlphaFoldDB" id="A0A136J5W1"/>
<dbReference type="SUPFAM" id="SSF51126">
    <property type="entry name" value="Pectin lyase-like"/>
    <property type="match status" value="1"/>
</dbReference>
<protein>
    <submittedName>
        <fullName evidence="2">Pectate lyase superfamily protein-domain-containing protein</fullName>
    </submittedName>
</protein>
<reference evidence="3" key="1">
    <citation type="submission" date="2016-02" db="EMBL/GenBank/DDBJ databases">
        <title>Draft genome sequence of Microdochium bolleyi, a fungal endophyte of beachgrass.</title>
        <authorList>
            <consortium name="DOE Joint Genome Institute"/>
            <person name="David A.S."/>
            <person name="May G."/>
            <person name="Haridas S."/>
            <person name="Lim J."/>
            <person name="Wang M."/>
            <person name="Labutti K."/>
            <person name="Lipzen A."/>
            <person name="Barry K."/>
            <person name="Grigoriev I.V."/>
        </authorList>
    </citation>
    <scope>NUCLEOTIDE SEQUENCE [LARGE SCALE GENOMIC DNA]</scope>
    <source>
        <strain evidence="3">J235TASD1</strain>
    </source>
</reference>
<dbReference type="Proteomes" id="UP000070501">
    <property type="component" value="Unassembled WGS sequence"/>
</dbReference>
<evidence type="ECO:0000313" key="3">
    <source>
        <dbReference type="Proteomes" id="UP000070501"/>
    </source>
</evidence>
<dbReference type="PANTHER" id="PTHR33928:SF2">
    <property type="entry name" value="PECTATE LYASE SUPERFAMILY PROTEIN DOMAIN-CONTAINING PROTEIN-RELATED"/>
    <property type="match status" value="1"/>
</dbReference>
<evidence type="ECO:0000259" key="1">
    <source>
        <dbReference type="Pfam" id="PF12708"/>
    </source>
</evidence>
<dbReference type="Pfam" id="PF12708">
    <property type="entry name" value="Pect-lyase_RHGA_epim"/>
    <property type="match status" value="1"/>
</dbReference>
<dbReference type="InterPro" id="IPR012334">
    <property type="entry name" value="Pectin_lyas_fold"/>
</dbReference>
<dbReference type="Gene3D" id="2.160.20.10">
    <property type="entry name" value="Single-stranded right-handed beta-helix, Pectin lyase-like"/>
    <property type="match status" value="2"/>
</dbReference>
<dbReference type="GO" id="GO:0004650">
    <property type="term" value="F:polygalacturonase activity"/>
    <property type="evidence" value="ECO:0007669"/>
    <property type="project" value="InterPro"/>
</dbReference>
<dbReference type="GO" id="GO:0016829">
    <property type="term" value="F:lyase activity"/>
    <property type="evidence" value="ECO:0007669"/>
    <property type="project" value="UniProtKB-KW"/>
</dbReference>
<keyword evidence="3" id="KW-1185">Reference proteome</keyword>
<dbReference type="InterPro" id="IPR011050">
    <property type="entry name" value="Pectin_lyase_fold/virulence"/>
</dbReference>
<proteinExistence type="predicted"/>
<accession>A0A136J5W1</accession>
<organism evidence="2 3">
    <name type="scientific">Microdochium bolleyi</name>
    <dbReference type="NCBI Taxonomy" id="196109"/>
    <lineage>
        <taxon>Eukaryota</taxon>
        <taxon>Fungi</taxon>
        <taxon>Dikarya</taxon>
        <taxon>Ascomycota</taxon>
        <taxon>Pezizomycotina</taxon>
        <taxon>Sordariomycetes</taxon>
        <taxon>Xylariomycetidae</taxon>
        <taxon>Xylariales</taxon>
        <taxon>Microdochiaceae</taxon>
        <taxon>Microdochium</taxon>
    </lineage>
</organism>
<name>A0A136J5W1_9PEZI</name>